<feature type="binding site" evidence="5">
    <location>
        <position position="40"/>
    </location>
    <ligand>
        <name>isopentenyl diphosphate</name>
        <dbReference type="ChEBI" id="CHEBI:128769"/>
    </ligand>
</feature>
<gene>
    <name evidence="5 6" type="primary">ispH</name>
    <name evidence="6" type="synonym">lytB</name>
    <name evidence="6" type="ORF">Dform_01850</name>
</gene>
<dbReference type="STRING" id="1839801.Dform_01850"/>
<comment type="catalytic activity">
    <reaction evidence="5">
        <text>dimethylallyl diphosphate + 2 oxidized [2Fe-2S]-[ferredoxin] + H2O = (2E)-4-hydroxy-3-methylbut-2-enyl diphosphate + 2 reduced [2Fe-2S]-[ferredoxin] + 2 H(+)</text>
        <dbReference type="Rhea" id="RHEA:24825"/>
        <dbReference type="Rhea" id="RHEA-COMP:10000"/>
        <dbReference type="Rhea" id="RHEA-COMP:10001"/>
        <dbReference type="ChEBI" id="CHEBI:15377"/>
        <dbReference type="ChEBI" id="CHEBI:15378"/>
        <dbReference type="ChEBI" id="CHEBI:33737"/>
        <dbReference type="ChEBI" id="CHEBI:33738"/>
        <dbReference type="ChEBI" id="CHEBI:57623"/>
        <dbReference type="ChEBI" id="CHEBI:128753"/>
        <dbReference type="EC" id="1.17.7.4"/>
    </reaction>
</comment>
<reference evidence="7" key="1">
    <citation type="submission" date="2016-11" db="EMBL/GenBank/DDBJ databases">
        <title>Dehalogenimonas formicexedens sp. nov., a chlorinated alkane respiring bacterium isolated from contaminated groundwater.</title>
        <authorList>
            <person name="Key T.A."/>
            <person name="Bowman K.S."/>
            <person name="Lee I."/>
            <person name="Chun J."/>
            <person name="Albuquerque L."/>
            <person name="da Costa M.S."/>
            <person name="Rainey F.A."/>
            <person name="Moe W.M."/>
        </authorList>
    </citation>
    <scope>NUCLEOTIDE SEQUENCE [LARGE SCALE GENOMIC DNA]</scope>
    <source>
        <strain evidence="7">NSZ-14</strain>
    </source>
</reference>
<keyword evidence="2 5" id="KW-0479">Metal-binding</keyword>
<sequence length="282" mass="30554">MKIERAADLGFCFGVRRALGILEETARQRGGVETLGALVHNRQVMSRLNSLGVRTVKGVSEITGRTVVVSSHGVGPKVLQEIRDRGIEIVDTTCPFVQRAQTAARRLSEAGFFTVIYGDVNHPEVKGILGWADGNGIATLSTDDLDKIELPRHIGLLSQTTQVPARFIDFAKQVTDKAMIKDAELRLVDTVCHDIRKRQAAALELAGRADLMLVIGGHHSANTRHLVDLCAARTETHLVETETEIDPAWLTGKTLVGVTAGASTSPETIDEVVRRLKDLAAA</sequence>
<dbReference type="KEGG" id="dfo:Dform_01850"/>
<comment type="pathway">
    <text evidence="5">Isoprenoid biosynthesis; dimethylallyl diphosphate biosynthesis; dimethylallyl diphosphate from (2E)-4-hydroxy-3-methylbutenyl diphosphate: step 1/1.</text>
</comment>
<dbReference type="InterPro" id="IPR003451">
    <property type="entry name" value="LytB/IspH"/>
</dbReference>
<dbReference type="Gene3D" id="3.40.1010.20">
    <property type="entry name" value="4-hydroxy-3-methylbut-2-enyl diphosphate reductase, catalytic domain"/>
    <property type="match status" value="2"/>
</dbReference>
<proteinExistence type="inferred from homology"/>
<feature type="binding site" evidence="5">
    <location>
        <position position="220"/>
    </location>
    <ligand>
        <name>(2E)-4-hydroxy-3-methylbut-2-enyl diphosphate</name>
        <dbReference type="ChEBI" id="CHEBI:128753"/>
    </ligand>
</feature>
<dbReference type="Gene3D" id="3.40.50.11270">
    <property type="match status" value="1"/>
</dbReference>
<dbReference type="OrthoDB" id="9777362at2"/>
<feature type="binding site" evidence="5">
    <location>
        <position position="222"/>
    </location>
    <ligand>
        <name>(2E)-4-hydroxy-3-methylbut-2-enyl diphosphate</name>
        <dbReference type="ChEBI" id="CHEBI:128753"/>
    </ligand>
</feature>
<feature type="binding site" evidence="5">
    <location>
        <position position="40"/>
    </location>
    <ligand>
        <name>dimethylallyl diphosphate</name>
        <dbReference type="ChEBI" id="CHEBI:57623"/>
    </ligand>
</feature>
<dbReference type="AlphaFoldDB" id="A0A1P8F9Q0"/>
<feature type="binding site" evidence="5">
    <location>
        <position position="160"/>
    </location>
    <ligand>
        <name>(2E)-4-hydroxy-3-methylbut-2-enyl diphosphate</name>
        <dbReference type="ChEBI" id="CHEBI:128753"/>
    </ligand>
</feature>
<dbReference type="GO" id="GO:0016114">
    <property type="term" value="P:terpenoid biosynthetic process"/>
    <property type="evidence" value="ECO:0007669"/>
    <property type="project" value="UniProtKB-UniRule"/>
</dbReference>
<feature type="binding site" evidence="5">
    <location>
        <position position="72"/>
    </location>
    <ligand>
        <name>isopentenyl diphosphate</name>
        <dbReference type="ChEBI" id="CHEBI:128769"/>
    </ligand>
</feature>
<dbReference type="RefSeq" id="WP_076004747.1">
    <property type="nucleotide sequence ID" value="NZ_CP018258.1"/>
</dbReference>
<feature type="binding site" evidence="5">
    <location>
        <position position="12"/>
    </location>
    <ligand>
        <name>[4Fe-4S] cluster</name>
        <dbReference type="ChEBI" id="CHEBI:49883"/>
    </ligand>
</feature>
<dbReference type="GO" id="GO:0050992">
    <property type="term" value="P:dimethylallyl diphosphate biosynthetic process"/>
    <property type="evidence" value="ECO:0007669"/>
    <property type="project" value="UniProtKB-UniRule"/>
</dbReference>
<feature type="binding site" evidence="5">
    <location>
        <position position="122"/>
    </location>
    <ligand>
        <name>(2E)-4-hydroxy-3-methylbut-2-enyl diphosphate</name>
        <dbReference type="ChEBI" id="CHEBI:128753"/>
    </ligand>
</feature>
<evidence type="ECO:0000313" key="7">
    <source>
        <dbReference type="Proteomes" id="UP000185934"/>
    </source>
</evidence>
<dbReference type="UniPathway" id="UPA00056">
    <property type="reaction ID" value="UER00097"/>
</dbReference>
<dbReference type="EC" id="1.17.7.4" evidence="5"/>
<evidence type="ECO:0000256" key="1">
    <source>
        <dbReference type="ARBA" id="ARBA00022485"/>
    </source>
</evidence>
<name>A0A1P8F9Q0_9CHLR</name>
<evidence type="ECO:0000256" key="2">
    <source>
        <dbReference type="ARBA" id="ARBA00022723"/>
    </source>
</evidence>
<feature type="active site" description="Proton donor" evidence="5">
    <location>
        <position position="124"/>
    </location>
</feature>
<comment type="similarity">
    <text evidence="5">Belongs to the IspH family.</text>
</comment>
<feature type="binding site" evidence="5">
    <location>
        <position position="222"/>
    </location>
    <ligand>
        <name>isopentenyl diphosphate</name>
        <dbReference type="ChEBI" id="CHEBI:128769"/>
    </ligand>
</feature>
<dbReference type="HAMAP" id="MF_00191">
    <property type="entry name" value="IspH"/>
    <property type="match status" value="1"/>
</dbReference>
<feature type="binding site" evidence="5">
    <location>
        <position position="72"/>
    </location>
    <ligand>
        <name>(2E)-4-hydroxy-3-methylbut-2-enyl diphosphate</name>
        <dbReference type="ChEBI" id="CHEBI:128753"/>
    </ligand>
</feature>
<keyword evidence="7" id="KW-1185">Reference proteome</keyword>
<keyword evidence="1 5" id="KW-0004">4Fe-4S</keyword>
<feature type="binding site" evidence="5">
    <location>
        <position position="263"/>
    </location>
    <ligand>
        <name>dimethylallyl diphosphate</name>
        <dbReference type="ChEBI" id="CHEBI:57623"/>
    </ligand>
</feature>
<evidence type="ECO:0000256" key="3">
    <source>
        <dbReference type="ARBA" id="ARBA00023004"/>
    </source>
</evidence>
<feature type="binding site" evidence="5">
    <location>
        <position position="192"/>
    </location>
    <ligand>
        <name>[4Fe-4S] cluster</name>
        <dbReference type="ChEBI" id="CHEBI:49883"/>
    </ligand>
</feature>
<dbReference type="GO" id="GO:0019288">
    <property type="term" value="P:isopentenyl diphosphate biosynthetic process, methylerythritol 4-phosphate pathway"/>
    <property type="evidence" value="ECO:0007669"/>
    <property type="project" value="UniProtKB-UniRule"/>
</dbReference>
<evidence type="ECO:0000256" key="5">
    <source>
        <dbReference type="HAMAP-Rule" id="MF_00191"/>
    </source>
</evidence>
<dbReference type="GO" id="GO:0051745">
    <property type="term" value="F:4-hydroxy-3-methylbut-2-enyl diphosphate reductase activity"/>
    <property type="evidence" value="ECO:0007669"/>
    <property type="project" value="UniProtKB-UniRule"/>
</dbReference>
<comment type="function">
    <text evidence="5">Catalyzes the conversion of 1-hydroxy-2-methyl-2-(E)-butenyl 4-diphosphate (HMBPP) into a mixture of isopentenyl diphosphate (IPP) and dimethylallyl diphosphate (DMAPP). Acts in the terminal step of the DOXP/MEP pathway for isoprenoid precursor biosynthesis.</text>
</comment>
<dbReference type="GO" id="GO:0046872">
    <property type="term" value="F:metal ion binding"/>
    <property type="evidence" value="ECO:0007669"/>
    <property type="project" value="UniProtKB-KW"/>
</dbReference>
<dbReference type="PANTHER" id="PTHR30426:SF0">
    <property type="entry name" value="4-HYDROXY-3-METHYLBUT-2-ENYL DIPHOSPHATE REDUCTASE"/>
    <property type="match status" value="1"/>
</dbReference>
<feature type="binding site" evidence="5">
    <location>
        <position position="94"/>
    </location>
    <ligand>
        <name>[4Fe-4S] cluster</name>
        <dbReference type="ChEBI" id="CHEBI:49883"/>
    </ligand>
</feature>
<feature type="binding site" evidence="5">
    <location>
        <position position="40"/>
    </location>
    <ligand>
        <name>(2E)-4-hydroxy-3-methylbut-2-enyl diphosphate</name>
        <dbReference type="ChEBI" id="CHEBI:128753"/>
    </ligand>
</feature>
<feature type="binding site" evidence="5">
    <location>
        <position position="263"/>
    </location>
    <ligand>
        <name>isopentenyl diphosphate</name>
        <dbReference type="ChEBI" id="CHEBI:128769"/>
    </ligand>
</feature>
<evidence type="ECO:0000313" key="6">
    <source>
        <dbReference type="EMBL" id="APV45168.1"/>
    </source>
</evidence>
<comment type="pathway">
    <text evidence="5">Isoprenoid biosynthesis; isopentenyl diphosphate biosynthesis via DXP pathway; isopentenyl diphosphate from 1-deoxy-D-xylulose 5-phosphate: step 6/6.</text>
</comment>
<feature type="binding site" evidence="5">
    <location>
        <position position="220"/>
    </location>
    <ligand>
        <name>isopentenyl diphosphate</name>
        <dbReference type="ChEBI" id="CHEBI:128769"/>
    </ligand>
</feature>
<feature type="binding site" evidence="5">
    <location>
        <position position="220"/>
    </location>
    <ligand>
        <name>dimethylallyl diphosphate</name>
        <dbReference type="ChEBI" id="CHEBI:57623"/>
    </ligand>
</feature>
<protein>
    <recommendedName>
        <fullName evidence="5">4-hydroxy-3-methylbut-2-enyl diphosphate reductase</fullName>
        <shortName evidence="5">HMBPP reductase</shortName>
        <ecNumber evidence="5">1.17.7.4</ecNumber>
    </recommendedName>
</protein>
<feature type="binding site" evidence="5">
    <location>
        <position position="122"/>
    </location>
    <ligand>
        <name>dimethylallyl diphosphate</name>
        <dbReference type="ChEBI" id="CHEBI:57623"/>
    </ligand>
</feature>
<feature type="binding site" evidence="5">
    <location>
        <position position="122"/>
    </location>
    <ligand>
        <name>isopentenyl diphosphate</name>
        <dbReference type="ChEBI" id="CHEBI:128769"/>
    </ligand>
</feature>
<dbReference type="GO" id="GO:0051539">
    <property type="term" value="F:4 iron, 4 sulfur cluster binding"/>
    <property type="evidence" value="ECO:0007669"/>
    <property type="project" value="UniProtKB-UniRule"/>
</dbReference>
<organism evidence="6 7">
    <name type="scientific">Dehalogenimonas formicexedens</name>
    <dbReference type="NCBI Taxonomy" id="1839801"/>
    <lineage>
        <taxon>Bacteria</taxon>
        <taxon>Bacillati</taxon>
        <taxon>Chloroflexota</taxon>
        <taxon>Dehalococcoidia</taxon>
        <taxon>Dehalococcoidales</taxon>
        <taxon>Dehalococcoidaceae</taxon>
        <taxon>Dehalogenimonas</taxon>
    </lineage>
</organism>
<dbReference type="NCBIfam" id="TIGR00216">
    <property type="entry name" value="ispH_lytB"/>
    <property type="match status" value="1"/>
</dbReference>
<dbReference type="Pfam" id="PF02401">
    <property type="entry name" value="LYTB"/>
    <property type="match status" value="1"/>
</dbReference>
<comment type="caution">
    <text evidence="5">Lacks conserved residue(s) required for the propagation of feature annotation.</text>
</comment>
<keyword evidence="3 5" id="KW-0408">Iron</keyword>
<dbReference type="UniPathway" id="UPA00059">
    <property type="reaction ID" value="UER00105"/>
</dbReference>
<feature type="binding site" evidence="5">
    <location>
        <position position="263"/>
    </location>
    <ligand>
        <name>(2E)-4-hydroxy-3-methylbut-2-enyl diphosphate</name>
        <dbReference type="ChEBI" id="CHEBI:128753"/>
    </ligand>
</feature>
<feature type="binding site" evidence="5">
    <location>
        <position position="72"/>
    </location>
    <ligand>
        <name>dimethylallyl diphosphate</name>
        <dbReference type="ChEBI" id="CHEBI:57623"/>
    </ligand>
</feature>
<keyword evidence="4 5" id="KW-0411">Iron-sulfur</keyword>
<comment type="catalytic activity">
    <reaction evidence="5">
        <text>isopentenyl diphosphate + 2 oxidized [2Fe-2S]-[ferredoxin] + H2O = (2E)-4-hydroxy-3-methylbut-2-enyl diphosphate + 2 reduced [2Fe-2S]-[ferredoxin] + 2 H(+)</text>
        <dbReference type="Rhea" id="RHEA:24488"/>
        <dbReference type="Rhea" id="RHEA-COMP:10000"/>
        <dbReference type="Rhea" id="RHEA-COMP:10001"/>
        <dbReference type="ChEBI" id="CHEBI:15377"/>
        <dbReference type="ChEBI" id="CHEBI:15378"/>
        <dbReference type="ChEBI" id="CHEBI:33737"/>
        <dbReference type="ChEBI" id="CHEBI:33738"/>
        <dbReference type="ChEBI" id="CHEBI:128753"/>
        <dbReference type="ChEBI" id="CHEBI:128769"/>
        <dbReference type="EC" id="1.17.7.4"/>
    </reaction>
</comment>
<keyword evidence="5 6" id="KW-0560">Oxidoreductase</keyword>
<dbReference type="EMBL" id="CP018258">
    <property type="protein sequence ID" value="APV45168.1"/>
    <property type="molecule type" value="Genomic_DNA"/>
</dbReference>
<accession>A0A1P8F9Q0</accession>
<dbReference type="Proteomes" id="UP000185934">
    <property type="component" value="Chromosome"/>
</dbReference>
<feature type="binding site" evidence="5">
    <location>
        <position position="222"/>
    </location>
    <ligand>
        <name>dimethylallyl diphosphate</name>
        <dbReference type="ChEBI" id="CHEBI:57623"/>
    </ligand>
</feature>
<keyword evidence="5" id="KW-0414">Isoprene biosynthesis</keyword>
<dbReference type="CDD" id="cd13944">
    <property type="entry name" value="lytB_ispH"/>
    <property type="match status" value="1"/>
</dbReference>
<comment type="cofactor">
    <cofactor evidence="5">
        <name>[4Fe-4S] cluster</name>
        <dbReference type="ChEBI" id="CHEBI:49883"/>
    </cofactor>
    <text evidence="5">Binds 1 [4Fe-4S] cluster per subunit.</text>
</comment>
<evidence type="ECO:0000256" key="4">
    <source>
        <dbReference type="ARBA" id="ARBA00023014"/>
    </source>
</evidence>
<dbReference type="PANTHER" id="PTHR30426">
    <property type="entry name" value="4-HYDROXY-3-METHYLBUT-2-ENYL DIPHOSPHATE REDUCTASE"/>
    <property type="match status" value="1"/>
</dbReference>